<proteinExistence type="predicted"/>
<evidence type="ECO:0000313" key="2">
    <source>
        <dbReference type="Proteomes" id="UP001057402"/>
    </source>
</evidence>
<keyword evidence="2" id="KW-1185">Reference proteome</keyword>
<dbReference type="EMBL" id="CM042889">
    <property type="protein sequence ID" value="KAI4320712.1"/>
    <property type="molecule type" value="Genomic_DNA"/>
</dbReference>
<reference evidence="2" key="1">
    <citation type="journal article" date="2023" name="Front. Plant Sci.">
        <title>Chromosomal-level genome assembly of Melastoma candidum provides insights into trichome evolution.</title>
        <authorList>
            <person name="Zhong Y."/>
            <person name="Wu W."/>
            <person name="Sun C."/>
            <person name="Zou P."/>
            <person name="Liu Y."/>
            <person name="Dai S."/>
            <person name="Zhou R."/>
        </authorList>
    </citation>
    <scope>NUCLEOTIDE SEQUENCE [LARGE SCALE GENOMIC DNA]</scope>
</reference>
<name>A0ACB9M929_9MYRT</name>
<organism evidence="1 2">
    <name type="scientific">Melastoma candidum</name>
    <dbReference type="NCBI Taxonomy" id="119954"/>
    <lineage>
        <taxon>Eukaryota</taxon>
        <taxon>Viridiplantae</taxon>
        <taxon>Streptophyta</taxon>
        <taxon>Embryophyta</taxon>
        <taxon>Tracheophyta</taxon>
        <taxon>Spermatophyta</taxon>
        <taxon>Magnoliopsida</taxon>
        <taxon>eudicotyledons</taxon>
        <taxon>Gunneridae</taxon>
        <taxon>Pentapetalae</taxon>
        <taxon>rosids</taxon>
        <taxon>malvids</taxon>
        <taxon>Myrtales</taxon>
        <taxon>Melastomataceae</taxon>
        <taxon>Melastomatoideae</taxon>
        <taxon>Melastomateae</taxon>
        <taxon>Melastoma</taxon>
    </lineage>
</organism>
<evidence type="ECO:0000313" key="1">
    <source>
        <dbReference type="EMBL" id="KAI4320712.1"/>
    </source>
</evidence>
<sequence length="848" mass="91199">MAAVEEAIKVENLGIAALPELIDTWTKGFEFQILEDYEKQTLLGINLMVFPGTVLLKKTLRMKPAPSAIICCGLEGGCWEGVATEICCAMEAEPASVRKGGLIHETMPFAKVAGSASEETNPGVGGGRSGAFACLPASGPGVHSLSGCLVKMSHPGQPELGYDYLSDRLCDSLVCEPDKPDFRELDLGSPVSPLVTRQAGGVNPTSTTTTSSSNSSGSVSGLNAPCPIVRGPNNHSGELSGSSDNSPTAGSGKAARAFGSLQARSDPGNQGAVNSPPLNVLPAGNICPSGRIFKEKDSTHTSQSAAGSNQAPRPDVLGSGSGNYGHGSILRGGGPTKGGSRADSGVPSVAYSRPNSGAGDSMRRTALGSIGGPAEAEEMKRLGNEHYKKGNFQEALELYDKAIRISPGNAAYRSNRGAALTGLGRLGEAVADCEVSVRLDPRYWRAHQRLGSLYIRLGQIENAKRCLNVPGQLVDANELKKLQILEKHISRCTDARKVGDWNLVLRECESAIAAGADSSSQLSMCRVEALLKLRQLEEAEKNFKNSPKVGPLNESCARARFFGMLSEAYPLFVRAHIELALGRFDSAISAAEKAGQIDTQNFEVSGLLKNVRLIARARARGNDLFKSERFTEACLAYGEGLRLDPSNSVLYCNRAACWFKLGQWEQSVEDCNRALQVQPNYTKALLRRAASNGKLERWEEAVRDYEILRTEIPDDNEVAEALFHAQIALKKSLGEEITNMKFGGEVEEVQCLEQFKAAISLQGVSVVYFKSASDSQCKQMSSFVDVLCSRNPSVSFLKVDVVECSTIAYSESVRIVPTFKIYKNGCRVKEIVCPSRDVLEHSVRYYSF</sequence>
<gene>
    <name evidence="1" type="ORF">MLD38_034164</name>
</gene>
<comment type="caution">
    <text evidence="1">The sequence shown here is derived from an EMBL/GenBank/DDBJ whole genome shotgun (WGS) entry which is preliminary data.</text>
</comment>
<accession>A0ACB9M929</accession>
<protein>
    <submittedName>
        <fullName evidence="1">Uncharacterized protein</fullName>
    </submittedName>
</protein>
<dbReference type="Proteomes" id="UP001057402">
    <property type="component" value="Chromosome 10"/>
</dbReference>